<dbReference type="CDD" id="cd06185">
    <property type="entry name" value="PDR_like"/>
    <property type="match status" value="1"/>
</dbReference>
<dbReference type="GO" id="GO:0016491">
    <property type="term" value="F:oxidoreductase activity"/>
    <property type="evidence" value="ECO:0007669"/>
    <property type="project" value="InterPro"/>
</dbReference>
<dbReference type="PRINTS" id="PR00409">
    <property type="entry name" value="PHDIOXRDTASE"/>
</dbReference>
<dbReference type="InterPro" id="IPR052353">
    <property type="entry name" value="Benzoxazolinone_Detox_Enz"/>
</dbReference>
<feature type="domain" description="2Fe-2S ferredoxin-type" evidence="1">
    <location>
        <begin position="231"/>
        <end position="316"/>
    </location>
</feature>
<dbReference type="OrthoDB" id="9801223at2"/>
<dbReference type="EMBL" id="VJOY01000005">
    <property type="protein sequence ID" value="TRX75173.1"/>
    <property type="molecule type" value="Genomic_DNA"/>
</dbReference>
<keyword evidence="4" id="KW-1185">Reference proteome</keyword>
<feature type="domain" description="FAD-binding FR-type" evidence="2">
    <location>
        <begin position="4"/>
        <end position="106"/>
    </location>
</feature>
<dbReference type="PROSITE" id="PS51384">
    <property type="entry name" value="FAD_FR"/>
    <property type="match status" value="1"/>
</dbReference>
<dbReference type="InterPro" id="IPR039261">
    <property type="entry name" value="FNR_nucleotide-bd"/>
</dbReference>
<dbReference type="PANTHER" id="PTHR30212">
    <property type="entry name" value="PROTEIN YIIM"/>
    <property type="match status" value="1"/>
</dbReference>
<dbReference type="SUPFAM" id="SSF52343">
    <property type="entry name" value="Ferredoxin reductase-like, C-terminal NADP-linked domain"/>
    <property type="match status" value="1"/>
</dbReference>
<dbReference type="Pfam" id="PF00111">
    <property type="entry name" value="Fer2"/>
    <property type="match status" value="1"/>
</dbReference>
<dbReference type="GO" id="GO:0051537">
    <property type="term" value="F:2 iron, 2 sulfur cluster binding"/>
    <property type="evidence" value="ECO:0007669"/>
    <property type="project" value="InterPro"/>
</dbReference>
<dbReference type="Gene3D" id="2.40.30.10">
    <property type="entry name" value="Translation factors"/>
    <property type="match status" value="1"/>
</dbReference>
<dbReference type="InterPro" id="IPR001041">
    <property type="entry name" value="2Fe-2S_ferredoxin-type"/>
</dbReference>
<accession>A0A553H0C9</accession>
<evidence type="ECO:0000313" key="4">
    <source>
        <dbReference type="Proteomes" id="UP000315235"/>
    </source>
</evidence>
<comment type="caution">
    <text evidence="3">The sequence shown here is derived from an EMBL/GenBank/DDBJ whole genome shotgun (WGS) entry which is preliminary data.</text>
</comment>
<dbReference type="RefSeq" id="WP_143487909.1">
    <property type="nucleotide sequence ID" value="NZ_VJOY01000005.1"/>
</dbReference>
<dbReference type="Gene3D" id="3.40.50.80">
    <property type="entry name" value="Nucleotide-binding domain of ferredoxin-NADP reductase (FNR) module"/>
    <property type="match status" value="1"/>
</dbReference>
<dbReference type="SUPFAM" id="SSF63380">
    <property type="entry name" value="Riboflavin synthase domain-like"/>
    <property type="match status" value="1"/>
</dbReference>
<name>A0A553H0C9_9PSED</name>
<dbReference type="InterPro" id="IPR012675">
    <property type="entry name" value="Beta-grasp_dom_sf"/>
</dbReference>
<dbReference type="AlphaFoldDB" id="A0A553H0C9"/>
<dbReference type="PANTHER" id="PTHR30212:SF2">
    <property type="entry name" value="PROTEIN YIIM"/>
    <property type="match status" value="1"/>
</dbReference>
<dbReference type="InterPro" id="IPR017938">
    <property type="entry name" value="Riboflavin_synthase-like_b-brl"/>
</dbReference>
<gene>
    <name evidence="3" type="ORF">FM069_08715</name>
</gene>
<dbReference type="Gene3D" id="3.10.20.30">
    <property type="match status" value="1"/>
</dbReference>
<evidence type="ECO:0000259" key="2">
    <source>
        <dbReference type="PROSITE" id="PS51384"/>
    </source>
</evidence>
<reference evidence="3 4" key="1">
    <citation type="submission" date="2019-07" db="EMBL/GenBank/DDBJ databases">
        <title>Pseudomonas mangiferae sp. nov., isolated from bark of mango tree in Thailand.</title>
        <authorList>
            <person name="Srisuk N."/>
            <person name="Anurat P."/>
        </authorList>
    </citation>
    <scope>NUCLEOTIDE SEQUENCE [LARGE SCALE GENOMIC DNA]</scope>
    <source>
        <strain evidence="3 4">DMKU_BBB3-04</strain>
    </source>
</reference>
<evidence type="ECO:0000313" key="3">
    <source>
        <dbReference type="EMBL" id="TRX75173.1"/>
    </source>
</evidence>
<proteinExistence type="predicted"/>
<protein>
    <submittedName>
        <fullName evidence="3">Oxidoreductase</fullName>
    </submittedName>
</protein>
<dbReference type="InterPro" id="IPR017927">
    <property type="entry name" value="FAD-bd_FR_type"/>
</dbReference>
<dbReference type="Proteomes" id="UP000315235">
    <property type="component" value="Unassembled WGS sequence"/>
</dbReference>
<sequence>MASSNLSSVRLTAIEYGAPGVNHYRFSSLDGQPLPAYEPGAHIDLELAPGLVRQYSLLWPSPRASDYLIAVQVSEAGKGGSRQLHYESVVGAVYRVSAPRNLFPLQASGISYLFAGGIGITPIVSMYRQLRRQGRAVQLFYWSATPEHALFAEELQDGVDGVRLFHTRSGVAVPRLKDIVRDAPAEACLYCCGPTAMIDEFDRVTAGRAPATVHRERFSASTDALQPGDGFQVTLQRSGMTLSVGPDQTLLQVCEAAGVDVAYSCEEGVCGACEVRVLGGEIEHRDTVLSPQQRARGDCMMICCSRGIGASLVLDL</sequence>
<dbReference type="InterPro" id="IPR006058">
    <property type="entry name" value="2Fe2S_fd_BS"/>
</dbReference>
<dbReference type="PROSITE" id="PS51085">
    <property type="entry name" value="2FE2S_FER_2"/>
    <property type="match status" value="1"/>
</dbReference>
<dbReference type="InterPro" id="IPR036010">
    <property type="entry name" value="2Fe-2S_ferredoxin-like_sf"/>
</dbReference>
<dbReference type="SUPFAM" id="SSF54292">
    <property type="entry name" value="2Fe-2S ferredoxin-like"/>
    <property type="match status" value="1"/>
</dbReference>
<dbReference type="CDD" id="cd00207">
    <property type="entry name" value="fer2"/>
    <property type="match status" value="1"/>
</dbReference>
<dbReference type="PROSITE" id="PS00197">
    <property type="entry name" value="2FE2S_FER_1"/>
    <property type="match status" value="1"/>
</dbReference>
<evidence type="ECO:0000259" key="1">
    <source>
        <dbReference type="PROSITE" id="PS51085"/>
    </source>
</evidence>
<organism evidence="3 4">
    <name type="scientific">Pseudomonas mangiferae</name>
    <dbReference type="NCBI Taxonomy" id="2593654"/>
    <lineage>
        <taxon>Bacteria</taxon>
        <taxon>Pseudomonadati</taxon>
        <taxon>Pseudomonadota</taxon>
        <taxon>Gammaproteobacteria</taxon>
        <taxon>Pseudomonadales</taxon>
        <taxon>Pseudomonadaceae</taxon>
        <taxon>Pseudomonas</taxon>
    </lineage>
</organism>